<dbReference type="GeneID" id="94430589"/>
<feature type="region of interest" description="Disordered" evidence="1">
    <location>
        <begin position="380"/>
        <end position="408"/>
    </location>
</feature>
<dbReference type="OrthoDB" id="331535at2759"/>
<sequence>MKEQAAASRHPVLGQDKTPASPKRKDDSLQHEDGGPLAGGAVFSPIPEKDEAVFLRDKDDNHLVGRGSVVVGNRMRCHTDGFIVLPQRKRLGIDDGEGRIPASPASVVPRPSEPPSQPPSFLLMPSILGSDEADKSVVQPTQQRASSASSFPPPYAAISSLYPHLWQFSPLSRDGRVAARTAAPAAGANNAAARMPLVPCHSGTTAAAAEASQRQSHAVGGGEAPSVSEDRPSGSEVQCGSSSARASTPSGRDTSGVPSTGGIFPYDLSQSGSLFPRDTAASFLGMMSRGQEQGGGLLENCVEGDGFLPCKDLLANQQGIFSTESLGLPACLALRTHRQAKQVETGRRDKVALGSALCCSEDSNTPCKLWEDGHADQAGDSSEWCLLPPPRHQSPDKREDQESQEPAEGQVAGVIPEMCCAKCGQDVWKDEHGGRCGPHSCCRSSDPRPRSLSSLDDCRPPIRRDENFMASPLLTFTFESLRRLSKV</sequence>
<organism evidence="2 3">
    <name type="scientific">Cystoisospora suis</name>
    <dbReference type="NCBI Taxonomy" id="483139"/>
    <lineage>
        <taxon>Eukaryota</taxon>
        <taxon>Sar</taxon>
        <taxon>Alveolata</taxon>
        <taxon>Apicomplexa</taxon>
        <taxon>Conoidasida</taxon>
        <taxon>Coccidia</taxon>
        <taxon>Eucoccidiorida</taxon>
        <taxon>Eimeriorina</taxon>
        <taxon>Sarcocystidae</taxon>
        <taxon>Cystoisospora</taxon>
    </lineage>
</organism>
<protein>
    <submittedName>
        <fullName evidence="2">Uncharacterized protein</fullName>
    </submittedName>
</protein>
<feature type="region of interest" description="Disordered" evidence="1">
    <location>
        <begin position="93"/>
        <end position="126"/>
    </location>
</feature>
<reference evidence="2 3" key="1">
    <citation type="journal article" date="2017" name="Int. J. Parasitol.">
        <title>The genome of the protozoan parasite Cystoisospora suis and a reverse vaccinology approach to identify vaccine candidates.</title>
        <authorList>
            <person name="Palmieri N."/>
            <person name="Shrestha A."/>
            <person name="Ruttkowski B."/>
            <person name="Beck T."/>
            <person name="Vogl C."/>
            <person name="Tomley F."/>
            <person name="Blake D.P."/>
            <person name="Joachim A."/>
        </authorList>
    </citation>
    <scope>NUCLEOTIDE SEQUENCE [LARGE SCALE GENOMIC DNA]</scope>
    <source>
        <strain evidence="2 3">Wien I</strain>
    </source>
</reference>
<feature type="non-terminal residue" evidence="2">
    <location>
        <position position="487"/>
    </location>
</feature>
<feature type="region of interest" description="Disordered" evidence="1">
    <location>
        <begin position="133"/>
        <end position="152"/>
    </location>
</feature>
<feature type="compositionally biased region" description="Low complexity" evidence="1">
    <location>
        <begin position="101"/>
        <end position="110"/>
    </location>
</feature>
<feature type="region of interest" description="Disordered" evidence="1">
    <location>
        <begin position="204"/>
        <end position="263"/>
    </location>
</feature>
<dbReference type="VEuPathDB" id="ToxoDB:CSUI_007228"/>
<feature type="compositionally biased region" description="Basic and acidic residues" evidence="1">
    <location>
        <begin position="23"/>
        <end position="34"/>
    </location>
</feature>
<feature type="compositionally biased region" description="Polar residues" evidence="1">
    <location>
        <begin position="235"/>
        <end position="258"/>
    </location>
</feature>
<dbReference type="RefSeq" id="XP_067920646.1">
    <property type="nucleotide sequence ID" value="XM_068067378.1"/>
</dbReference>
<evidence type="ECO:0000313" key="2">
    <source>
        <dbReference type="EMBL" id="PHJ18944.1"/>
    </source>
</evidence>
<evidence type="ECO:0000256" key="1">
    <source>
        <dbReference type="SAM" id="MobiDB-lite"/>
    </source>
</evidence>
<evidence type="ECO:0000313" key="3">
    <source>
        <dbReference type="Proteomes" id="UP000221165"/>
    </source>
</evidence>
<proteinExistence type="predicted"/>
<dbReference type="EMBL" id="MIGC01003758">
    <property type="protein sequence ID" value="PHJ18944.1"/>
    <property type="molecule type" value="Genomic_DNA"/>
</dbReference>
<feature type="region of interest" description="Disordered" evidence="1">
    <location>
        <begin position="1"/>
        <end position="44"/>
    </location>
</feature>
<keyword evidence="3" id="KW-1185">Reference proteome</keyword>
<dbReference type="AlphaFoldDB" id="A0A2C6KRC2"/>
<dbReference type="Proteomes" id="UP000221165">
    <property type="component" value="Unassembled WGS sequence"/>
</dbReference>
<gene>
    <name evidence="2" type="ORF">CSUI_007228</name>
</gene>
<comment type="caution">
    <text evidence="2">The sequence shown here is derived from an EMBL/GenBank/DDBJ whole genome shotgun (WGS) entry which is preliminary data.</text>
</comment>
<accession>A0A2C6KRC2</accession>
<name>A0A2C6KRC2_9APIC</name>